<dbReference type="Proteomes" id="UP000623467">
    <property type="component" value="Unassembled WGS sequence"/>
</dbReference>
<dbReference type="InterPro" id="IPR023213">
    <property type="entry name" value="CAT-like_dom_sf"/>
</dbReference>
<gene>
    <name evidence="1" type="ORF">MSAN_01935500</name>
</gene>
<evidence type="ECO:0008006" key="3">
    <source>
        <dbReference type="Google" id="ProtNLM"/>
    </source>
</evidence>
<reference evidence="1" key="1">
    <citation type="submission" date="2020-05" db="EMBL/GenBank/DDBJ databases">
        <title>Mycena genomes resolve the evolution of fungal bioluminescence.</title>
        <authorList>
            <person name="Tsai I.J."/>
        </authorList>
    </citation>
    <scope>NUCLEOTIDE SEQUENCE</scope>
    <source>
        <strain evidence="1">160909Yilan</strain>
    </source>
</reference>
<dbReference type="Pfam" id="PF07247">
    <property type="entry name" value="AATase"/>
    <property type="match status" value="1"/>
</dbReference>
<evidence type="ECO:0000313" key="1">
    <source>
        <dbReference type="EMBL" id="KAF7344536.1"/>
    </source>
</evidence>
<accession>A0A8H6XQ27</accession>
<dbReference type="PANTHER" id="PTHR28037">
    <property type="entry name" value="ALCOHOL O-ACETYLTRANSFERASE 1-RELATED"/>
    <property type="match status" value="1"/>
</dbReference>
<dbReference type="GO" id="GO:0008080">
    <property type="term" value="F:N-acetyltransferase activity"/>
    <property type="evidence" value="ECO:0007669"/>
    <property type="project" value="TreeGrafter"/>
</dbReference>
<dbReference type="AlphaFoldDB" id="A0A8H6XQ27"/>
<evidence type="ECO:0000313" key="2">
    <source>
        <dbReference type="Proteomes" id="UP000623467"/>
    </source>
</evidence>
<sequence length="436" mass="47190">MGGSSPTFLRRAGLLESWHITRNFLGLDSSVLVSARYICADKTALSKDHLFFALGKVVEKHPALSVMLQNEDSSPSFIKLEKIELPLVVQFSDDDLEAAIQRQLSTRFDTAAELPLWRVAVLPDNTVIFAYHHGIGDGLSGVAFHRSLLAGLQDVGAASPLIAVPDSLSLLPPIEAMTSLWPSVFKIISEVFSLFIPASWKRNYYAWNANPVSKTPQFTPHVKLLTFSGQEIAAFAKICRSHSATITSAFYVLAAATLSRFVPSHSPQYKTLGATVAISLRGVAGASEEAICDYVSGHGSYPPINPAFQWPAATRYATELQHQKTAARERLGMIYLISSNIGGFMKAMLGGKRGATFELSNAGRVPAVDDGGPWRIEQMVFAQSDLVIGAALKINVIGDPTGAVNVALTWGEEAIDKEIVDSFATQFQEGLRALLV</sequence>
<proteinExistence type="predicted"/>
<dbReference type="PANTHER" id="PTHR28037:SF1">
    <property type="entry name" value="ALCOHOL O-ACETYLTRANSFERASE 1-RELATED"/>
    <property type="match status" value="1"/>
</dbReference>
<dbReference type="SUPFAM" id="SSF52777">
    <property type="entry name" value="CoA-dependent acyltransferases"/>
    <property type="match status" value="2"/>
</dbReference>
<organism evidence="1 2">
    <name type="scientific">Mycena sanguinolenta</name>
    <dbReference type="NCBI Taxonomy" id="230812"/>
    <lineage>
        <taxon>Eukaryota</taxon>
        <taxon>Fungi</taxon>
        <taxon>Dikarya</taxon>
        <taxon>Basidiomycota</taxon>
        <taxon>Agaricomycotina</taxon>
        <taxon>Agaricomycetes</taxon>
        <taxon>Agaricomycetidae</taxon>
        <taxon>Agaricales</taxon>
        <taxon>Marasmiineae</taxon>
        <taxon>Mycenaceae</taxon>
        <taxon>Mycena</taxon>
    </lineage>
</organism>
<dbReference type="Gene3D" id="3.30.559.10">
    <property type="entry name" value="Chloramphenicol acetyltransferase-like domain"/>
    <property type="match status" value="1"/>
</dbReference>
<keyword evidence="2" id="KW-1185">Reference proteome</keyword>
<dbReference type="InterPro" id="IPR010828">
    <property type="entry name" value="Atf2/Sli1-like"/>
</dbReference>
<dbReference type="EMBL" id="JACAZH010000021">
    <property type="protein sequence ID" value="KAF7344536.1"/>
    <property type="molecule type" value="Genomic_DNA"/>
</dbReference>
<name>A0A8H6XQ27_9AGAR</name>
<comment type="caution">
    <text evidence="1">The sequence shown here is derived from an EMBL/GenBank/DDBJ whole genome shotgun (WGS) entry which is preliminary data.</text>
</comment>
<dbReference type="OrthoDB" id="2150604at2759"/>
<dbReference type="InterPro" id="IPR052058">
    <property type="entry name" value="Alcohol_O-acetyltransferase"/>
</dbReference>
<protein>
    <recommendedName>
        <fullName evidence="3">Alcohol acetyltransferase</fullName>
    </recommendedName>
</protein>